<proteinExistence type="predicted"/>
<geneLocation type="plasmid" evidence="3">
    <name>psfrenxt3b</name>
</geneLocation>
<evidence type="ECO:0000256" key="1">
    <source>
        <dbReference type="SAM" id="MobiDB-lite"/>
    </source>
</evidence>
<name>A0A2L0HC36_RHIFR</name>
<evidence type="ECO:0000313" key="3">
    <source>
        <dbReference type="Proteomes" id="UP000239340"/>
    </source>
</evidence>
<evidence type="ECO:0000313" key="2">
    <source>
        <dbReference type="EMBL" id="AUX78967.1"/>
    </source>
</evidence>
<dbReference type="EMBL" id="CP024309">
    <property type="protein sequence ID" value="AUX78967.1"/>
    <property type="molecule type" value="Genomic_DNA"/>
</dbReference>
<sequence>MLFVTAAPNEFCRLPPSQKRSQRPFRMSRPHQSNHAEKLYGLNSHKPRFIGFPVGDAS</sequence>
<organism evidence="2 3">
    <name type="scientific">Rhizobium fredii</name>
    <name type="common">Sinorhizobium fredii</name>
    <dbReference type="NCBI Taxonomy" id="380"/>
    <lineage>
        <taxon>Bacteria</taxon>
        <taxon>Pseudomonadati</taxon>
        <taxon>Pseudomonadota</taxon>
        <taxon>Alphaproteobacteria</taxon>
        <taxon>Hyphomicrobiales</taxon>
        <taxon>Rhizobiaceae</taxon>
        <taxon>Sinorhizobium/Ensifer group</taxon>
        <taxon>Sinorhizobium</taxon>
    </lineage>
</organism>
<accession>A0A2L0HC36</accession>
<protein>
    <submittedName>
        <fullName evidence="2">Uncharacterized protein</fullName>
    </submittedName>
</protein>
<gene>
    <name evidence="2" type="ORF">NXT3_PB00311</name>
</gene>
<feature type="compositionally biased region" description="Basic residues" evidence="1">
    <location>
        <begin position="20"/>
        <end position="29"/>
    </location>
</feature>
<keyword evidence="2" id="KW-0614">Plasmid</keyword>
<feature type="region of interest" description="Disordered" evidence="1">
    <location>
        <begin position="13"/>
        <end position="34"/>
    </location>
</feature>
<dbReference type="Proteomes" id="UP000239340">
    <property type="component" value="Plasmid pSfreNXT3b"/>
</dbReference>
<reference evidence="2 3" key="1">
    <citation type="submission" date="2017-10" db="EMBL/GenBank/DDBJ databases">
        <title>Analysis of the genome sequences of Rhizobium populations associated to common bean (phaseolus vulgaris).</title>
        <authorList>
            <person name="Bustos P."/>
            <person name="Santamaria R.I."/>
            <person name="Miranda-Sanchez F."/>
            <person name="Perez-Carrascal O."/>
            <person name="Juarez S."/>
            <person name="Lozano L."/>
            <person name="Martinez-Flores I."/>
            <person name="Vinuesa P."/>
            <person name="Martinez-Romero E."/>
            <person name="Cevallos M.A."/>
            <person name="Romero D."/>
            <person name="Davila G."/>
            <person name="Gonzalez V."/>
        </authorList>
    </citation>
    <scope>NUCLEOTIDE SEQUENCE [LARGE SCALE GENOMIC DNA]</scope>
    <source>
        <strain evidence="2 3">NXT3</strain>
        <plasmid evidence="3">Plasmid psfrenxt3b</plasmid>
    </source>
</reference>
<dbReference type="AlphaFoldDB" id="A0A2L0HC36"/>